<dbReference type="PANTHER" id="PTHR43539">
    <property type="entry name" value="FLAVIN-BINDING MONOOXYGENASE-LIKE PROTEIN (AFU_ORTHOLOGUE AFUA_4G09220)"/>
    <property type="match status" value="1"/>
</dbReference>
<organism evidence="2 3">
    <name type="scientific">Methylobacterium aquaticum</name>
    <dbReference type="NCBI Taxonomy" id="270351"/>
    <lineage>
        <taxon>Bacteria</taxon>
        <taxon>Pseudomonadati</taxon>
        <taxon>Pseudomonadota</taxon>
        <taxon>Alphaproteobacteria</taxon>
        <taxon>Hyphomicrobiales</taxon>
        <taxon>Methylobacteriaceae</taxon>
        <taxon>Methylobacterium</taxon>
    </lineage>
</organism>
<keyword evidence="1" id="KW-0560">Oxidoreductase</keyword>
<evidence type="ECO:0000313" key="2">
    <source>
        <dbReference type="EMBL" id="KMO35528.1"/>
    </source>
</evidence>
<dbReference type="OrthoDB" id="8671611at2"/>
<dbReference type="InterPro" id="IPR050982">
    <property type="entry name" value="Auxin_biosynth/cation_transpt"/>
</dbReference>
<sequence length="472" mass="50966">MPFSNKSFSSTSRDALRARIHDEIARTAHPRAPWLTPRPAPDGTPAHDVIVVGAGQSGLAIAFGLMRAQVTNILVLDRAPEGREGPWLTYARMRTLRSPKDFTGPDLGLPALTYQSWHEARYGQAAWDALDLIPREDWAAYLAFVRDATGVPVENGVTVTRIAPADGLLAVTEAGGRVRYARKVVLATGQEGAGRWAIPEALSGLPAGRVARTDDAIDVAGLEGKRVAVIGAGASAFDNAATALEAGAAAVTLLCRRAEAQVVQPYRWLTFAGFLRHLGDLDDAWRWRFMSAVMGLREGFPQATWDRCARHPTFHFLPGAPLRAARMADGAVVLDTPKGTVAADFVIAATGIAIDYAARPELSAFAHNIATWGDRYAPPAEERDDRLAAYPYLGDDYAFTERERGLTPWIGDIHLFGIASTVSHGPSGSSINAMTTAVPRLVSGLTRGLFVADLDRHWADFRAYDVPQAVLR</sequence>
<gene>
    <name evidence="2" type="ORF">VP06_12120</name>
</gene>
<dbReference type="GO" id="GO:0050660">
    <property type="term" value="F:flavin adenine dinucleotide binding"/>
    <property type="evidence" value="ECO:0007669"/>
    <property type="project" value="TreeGrafter"/>
</dbReference>
<name>A0A0J6SQA4_9HYPH</name>
<dbReference type="PRINTS" id="PR00368">
    <property type="entry name" value="FADPNR"/>
</dbReference>
<dbReference type="PANTHER" id="PTHR43539:SF91">
    <property type="entry name" value="FAD-DEPENDENT URATE HYDROXYLASE"/>
    <property type="match status" value="1"/>
</dbReference>
<comment type="caution">
    <text evidence="2">The sequence shown here is derived from an EMBL/GenBank/DDBJ whole genome shotgun (WGS) entry which is preliminary data.</text>
</comment>
<dbReference type="RefSeq" id="WP_048464021.1">
    <property type="nucleotide sequence ID" value="NZ_LABX01000087.1"/>
</dbReference>
<proteinExistence type="predicted"/>
<dbReference type="AlphaFoldDB" id="A0A0J6SQA4"/>
<accession>A0A0J6SQA4</accession>
<dbReference type="PATRIC" id="fig|270351.6.peg.7363"/>
<protein>
    <submittedName>
        <fullName evidence="2">Oxidoreductase</fullName>
    </submittedName>
</protein>
<dbReference type="PRINTS" id="PR00411">
    <property type="entry name" value="PNDRDTASEI"/>
</dbReference>
<evidence type="ECO:0000256" key="1">
    <source>
        <dbReference type="ARBA" id="ARBA00023002"/>
    </source>
</evidence>
<reference evidence="2 3" key="1">
    <citation type="submission" date="2015-03" db="EMBL/GenBank/DDBJ databases">
        <title>Genome sequencing of Methylobacterium aquaticum DSM16371 type strain.</title>
        <authorList>
            <person name="Chaudhry V."/>
            <person name="Patil P.B."/>
        </authorList>
    </citation>
    <scope>NUCLEOTIDE SEQUENCE [LARGE SCALE GENOMIC DNA]</scope>
    <source>
        <strain evidence="2 3">DSM 16371</strain>
    </source>
</reference>
<dbReference type="SUPFAM" id="SSF51905">
    <property type="entry name" value="FAD/NAD(P)-binding domain"/>
    <property type="match status" value="2"/>
</dbReference>
<dbReference type="Gene3D" id="3.50.50.60">
    <property type="entry name" value="FAD/NAD(P)-binding domain"/>
    <property type="match status" value="1"/>
</dbReference>
<dbReference type="Proteomes" id="UP000035929">
    <property type="component" value="Unassembled WGS sequence"/>
</dbReference>
<dbReference type="EMBL" id="LABX01000087">
    <property type="protein sequence ID" value="KMO35528.1"/>
    <property type="molecule type" value="Genomic_DNA"/>
</dbReference>
<evidence type="ECO:0000313" key="3">
    <source>
        <dbReference type="Proteomes" id="UP000035929"/>
    </source>
</evidence>
<dbReference type="Pfam" id="PF13738">
    <property type="entry name" value="Pyr_redox_3"/>
    <property type="match status" value="1"/>
</dbReference>
<dbReference type="InterPro" id="IPR036188">
    <property type="entry name" value="FAD/NAD-bd_sf"/>
</dbReference>
<dbReference type="GO" id="GO:0004497">
    <property type="term" value="F:monooxygenase activity"/>
    <property type="evidence" value="ECO:0007669"/>
    <property type="project" value="TreeGrafter"/>
</dbReference>